<dbReference type="Proteomes" id="UP000887013">
    <property type="component" value="Unassembled WGS sequence"/>
</dbReference>
<keyword evidence="4" id="KW-1185">Reference proteome</keyword>
<evidence type="ECO:0000313" key="4">
    <source>
        <dbReference type="Proteomes" id="UP000887013"/>
    </source>
</evidence>
<feature type="non-terminal residue" evidence="3">
    <location>
        <position position="1"/>
    </location>
</feature>
<dbReference type="AlphaFoldDB" id="A0A8X6UQJ0"/>
<reference evidence="3" key="1">
    <citation type="submission" date="2020-08" db="EMBL/GenBank/DDBJ databases">
        <title>Multicomponent nature underlies the extraordinary mechanical properties of spider dragline silk.</title>
        <authorList>
            <person name="Kono N."/>
            <person name="Nakamura H."/>
            <person name="Mori M."/>
            <person name="Yoshida Y."/>
            <person name="Ohtoshi R."/>
            <person name="Malay A.D."/>
            <person name="Moran D.A.P."/>
            <person name="Tomita M."/>
            <person name="Numata K."/>
            <person name="Arakawa K."/>
        </authorList>
    </citation>
    <scope>NUCLEOTIDE SEQUENCE</scope>
</reference>
<accession>A0A8X6UQJ0</accession>
<dbReference type="EMBL" id="BMAW01105375">
    <property type="protein sequence ID" value="GFT18980.1"/>
    <property type="molecule type" value="Genomic_DNA"/>
</dbReference>
<evidence type="ECO:0000313" key="3">
    <source>
        <dbReference type="EMBL" id="GFU39583.1"/>
    </source>
</evidence>
<evidence type="ECO:0000313" key="1">
    <source>
        <dbReference type="EMBL" id="GFT18980.1"/>
    </source>
</evidence>
<proteinExistence type="predicted"/>
<protein>
    <submittedName>
        <fullName evidence="3">Uncharacterized protein</fullName>
    </submittedName>
</protein>
<dbReference type="EMBL" id="BMAW01035409">
    <property type="protein sequence ID" value="GFU39583.1"/>
    <property type="molecule type" value="Genomic_DNA"/>
</dbReference>
<comment type="caution">
    <text evidence="3">The sequence shown here is derived from an EMBL/GenBank/DDBJ whole genome shotgun (WGS) entry which is preliminary data.</text>
</comment>
<sequence length="91" mass="10500">INYLQLSLSRRSHDSSTKRTWGHARFLPNNVSAEVQMRKTRRPKVRQNTDLLPYRPTAGSLRLIICFDAFFREAAESSGEPLRSSVPFYMA</sequence>
<dbReference type="EMBL" id="BMAW01122698">
    <property type="protein sequence ID" value="GFT99943.1"/>
    <property type="molecule type" value="Genomic_DNA"/>
</dbReference>
<gene>
    <name evidence="1" type="ORF">NPIL_202771</name>
    <name evidence="2" type="ORF">NPIL_690581</name>
    <name evidence="3" type="ORF">NPIL_95381</name>
</gene>
<name>A0A8X6UQJ0_NEPPI</name>
<evidence type="ECO:0000313" key="2">
    <source>
        <dbReference type="EMBL" id="GFT99943.1"/>
    </source>
</evidence>
<organism evidence="3 4">
    <name type="scientific">Nephila pilipes</name>
    <name type="common">Giant wood spider</name>
    <name type="synonym">Nephila maculata</name>
    <dbReference type="NCBI Taxonomy" id="299642"/>
    <lineage>
        <taxon>Eukaryota</taxon>
        <taxon>Metazoa</taxon>
        <taxon>Ecdysozoa</taxon>
        <taxon>Arthropoda</taxon>
        <taxon>Chelicerata</taxon>
        <taxon>Arachnida</taxon>
        <taxon>Araneae</taxon>
        <taxon>Araneomorphae</taxon>
        <taxon>Entelegynae</taxon>
        <taxon>Araneoidea</taxon>
        <taxon>Nephilidae</taxon>
        <taxon>Nephila</taxon>
    </lineage>
</organism>